<organism evidence="3">
    <name type="scientific">hydrothermal vent metagenome</name>
    <dbReference type="NCBI Taxonomy" id="652676"/>
    <lineage>
        <taxon>unclassified sequences</taxon>
        <taxon>metagenomes</taxon>
        <taxon>ecological metagenomes</taxon>
    </lineage>
</organism>
<dbReference type="EMBL" id="UOEU01000956">
    <property type="protein sequence ID" value="VAW42791.1"/>
    <property type="molecule type" value="Genomic_DNA"/>
</dbReference>
<accession>A0A3B0VIP7</accession>
<sequence>MSRTTISVFALLLLLLLLSLFTPQVRADAPTLTPTSTNLALQDEPSKESESQTNPSDSFFSGVSAVFATLGVYVVTMFTMAIGTEIIVDIFKGILGKPLGLKSQPNARKTLDAYQMFLPGQLDDLGISAEAKLKLEQQIAQLNKLLKPAFTAEAVVNHLRKKEFTAALAAIGLDDLGDDTINQIKGVAQSELQQIIDQVDTTTSLGKAVQVALKRGDLLEKANRAIDRLARKATAVTPDQIYQATATLVTGEIADGVTAWTRAYLNSLQEESYDTAKSVYDNQLKPQIIAFGLPENVQQQITGEFDKFLQNLDSYRGTDIYLESLNSLLYELEVQRNQLRSDIGLIWQRLVNGIKRLLIRTPRMQHPNLTPITYDPRIKDSTEAAVKLFDLERYDKELESKRIRRTRFIAVLFGTFIAYMLQIDSADLLQDLFPA</sequence>
<reference evidence="3" key="1">
    <citation type="submission" date="2018-06" db="EMBL/GenBank/DDBJ databases">
        <authorList>
            <person name="Zhirakovskaya E."/>
        </authorList>
    </citation>
    <scope>NUCLEOTIDE SEQUENCE</scope>
</reference>
<feature type="region of interest" description="Disordered" evidence="1">
    <location>
        <begin position="32"/>
        <end position="56"/>
    </location>
</feature>
<evidence type="ECO:0000256" key="1">
    <source>
        <dbReference type="SAM" id="MobiDB-lite"/>
    </source>
</evidence>
<gene>
    <name evidence="3" type="ORF">MNBD_CHLOROFLEXI01-4271</name>
</gene>
<protein>
    <submittedName>
        <fullName evidence="3">Uncharacterized protein</fullName>
    </submittedName>
</protein>
<evidence type="ECO:0000313" key="3">
    <source>
        <dbReference type="EMBL" id="VAW42791.1"/>
    </source>
</evidence>
<name>A0A3B0VIP7_9ZZZZ</name>
<feature type="non-terminal residue" evidence="3">
    <location>
        <position position="435"/>
    </location>
</feature>
<keyword evidence="2" id="KW-1133">Transmembrane helix</keyword>
<keyword evidence="2" id="KW-0472">Membrane</keyword>
<dbReference type="AlphaFoldDB" id="A0A3B0VIP7"/>
<proteinExistence type="predicted"/>
<evidence type="ECO:0000256" key="2">
    <source>
        <dbReference type="SAM" id="Phobius"/>
    </source>
</evidence>
<keyword evidence="2" id="KW-0812">Transmembrane</keyword>
<feature type="transmembrane region" description="Helical" evidence="2">
    <location>
        <begin position="406"/>
        <end position="423"/>
    </location>
</feature>
<feature type="transmembrane region" description="Helical" evidence="2">
    <location>
        <begin position="59"/>
        <end position="82"/>
    </location>
</feature>